<feature type="domain" description="S1 motif" evidence="7">
    <location>
        <begin position="477"/>
        <end position="545"/>
    </location>
</feature>
<dbReference type="SUPFAM" id="SSF50249">
    <property type="entry name" value="Nucleic acid-binding proteins"/>
    <property type="match status" value="4"/>
</dbReference>
<dbReference type="GO" id="GO:0019288">
    <property type="term" value="P:isopentenyl diphosphate biosynthetic process, methylerythritol 4-phosphate pathway"/>
    <property type="evidence" value="ECO:0007669"/>
    <property type="project" value="UniProtKB-UniRule"/>
</dbReference>
<feature type="binding site" evidence="6">
    <location>
        <position position="222"/>
    </location>
    <ligand>
        <name>dimethylallyl diphosphate</name>
        <dbReference type="ChEBI" id="CHEBI:57623"/>
    </ligand>
</feature>
<keyword evidence="8" id="KW-0687">Ribonucleoprotein</keyword>
<comment type="cofactor">
    <cofactor evidence="6">
        <name>[4Fe-4S] cluster</name>
        <dbReference type="ChEBI" id="CHEBI:49883"/>
    </cofactor>
    <text evidence="6">Binds 1 [4Fe-4S] cluster per subunit.</text>
</comment>
<dbReference type="AlphaFoldDB" id="A0A1I2J7T0"/>
<dbReference type="UniPathway" id="UPA00059">
    <property type="reaction ID" value="UER00105"/>
</dbReference>
<feature type="binding site" evidence="6">
    <location>
        <position position="222"/>
    </location>
    <ligand>
        <name>isopentenyl diphosphate</name>
        <dbReference type="ChEBI" id="CHEBI:128769"/>
    </ligand>
</feature>
<dbReference type="eggNOG" id="COG0539">
    <property type="taxonomic scope" value="Bacteria"/>
</dbReference>
<proteinExistence type="inferred from homology"/>
<dbReference type="RefSeq" id="WP_035770521.1">
    <property type="nucleotide sequence ID" value="NZ_BAAACD010000029.1"/>
</dbReference>
<dbReference type="GO" id="GO:0046872">
    <property type="term" value="F:metal ion binding"/>
    <property type="evidence" value="ECO:0007669"/>
    <property type="project" value="UniProtKB-KW"/>
</dbReference>
<feature type="binding site" evidence="6">
    <location>
        <position position="129"/>
    </location>
    <ligand>
        <name>isopentenyl diphosphate</name>
        <dbReference type="ChEBI" id="CHEBI:128769"/>
    </ligand>
</feature>
<dbReference type="GO" id="GO:0016114">
    <property type="term" value="P:terpenoid biosynthetic process"/>
    <property type="evidence" value="ECO:0007669"/>
    <property type="project" value="UniProtKB-UniRule"/>
</dbReference>
<organism evidence="9 10">
    <name type="scientific">Clostridium cadaveris</name>
    <dbReference type="NCBI Taxonomy" id="1529"/>
    <lineage>
        <taxon>Bacteria</taxon>
        <taxon>Bacillati</taxon>
        <taxon>Bacillota</taxon>
        <taxon>Clostridia</taxon>
        <taxon>Eubacteriales</taxon>
        <taxon>Clostridiaceae</taxon>
        <taxon>Clostridium</taxon>
    </lineage>
</organism>
<dbReference type="FunFam" id="2.40.50.140:FF:000103">
    <property type="entry name" value="protein RRP5 homolog"/>
    <property type="match status" value="1"/>
</dbReference>
<feature type="binding site" evidence="6">
    <location>
        <position position="267"/>
    </location>
    <ligand>
        <name>isopentenyl diphosphate</name>
        <dbReference type="ChEBI" id="CHEBI:128769"/>
    </ligand>
</feature>
<keyword evidence="6" id="KW-0560">Oxidoreductase</keyword>
<name>A0A1I2J7T0_9CLOT</name>
<evidence type="ECO:0000313" key="9">
    <source>
        <dbReference type="EMBL" id="SFF50409.1"/>
    </source>
</evidence>
<comment type="function">
    <text evidence="6">Catalyzes the conversion of 1-hydroxy-2-methyl-2-(E)-butenyl 4-diphosphate (HMBPP) into a mixture of isopentenyl diphosphate (IPP) and dimethylallyl diphosphate (DMAPP). Acts in the terminal step of the DOXP/MEP pathway for isoprenoid precursor biosynthesis.</text>
</comment>
<evidence type="ECO:0000256" key="6">
    <source>
        <dbReference type="HAMAP-Rule" id="MF_00191"/>
    </source>
</evidence>
<feature type="binding site" evidence="6">
    <location>
        <position position="223"/>
    </location>
    <ligand>
        <name>dimethylallyl diphosphate</name>
        <dbReference type="ChEBI" id="CHEBI:57623"/>
    </ligand>
</feature>
<feature type="binding site" evidence="6">
    <location>
        <position position="221"/>
    </location>
    <ligand>
        <name>(2E)-4-hydroxy-3-methylbut-2-enyl diphosphate</name>
        <dbReference type="ChEBI" id="CHEBI:128753"/>
    </ligand>
</feature>
<dbReference type="UniPathway" id="UPA00056">
    <property type="reaction ID" value="UER00097"/>
</dbReference>
<dbReference type="Proteomes" id="UP000246114">
    <property type="component" value="Unassembled WGS sequence"/>
</dbReference>
<feature type="binding site" evidence="6">
    <location>
        <position position="223"/>
    </location>
    <ligand>
        <name>(2E)-4-hydroxy-3-methylbut-2-enyl diphosphate</name>
        <dbReference type="ChEBI" id="CHEBI:128753"/>
    </ligand>
</feature>
<dbReference type="GO" id="GO:0003676">
    <property type="term" value="F:nucleic acid binding"/>
    <property type="evidence" value="ECO:0007669"/>
    <property type="project" value="InterPro"/>
</dbReference>
<dbReference type="NCBIfam" id="NF000907">
    <property type="entry name" value="PRK00087.1"/>
    <property type="match status" value="1"/>
</dbReference>
<feature type="binding site" evidence="6">
    <location>
        <position position="14"/>
    </location>
    <ligand>
        <name>[4Fe-4S] cluster</name>
        <dbReference type="ChEBI" id="CHEBI:49883"/>
    </ligand>
</feature>
<feature type="binding site" evidence="6">
    <location>
        <position position="267"/>
    </location>
    <ligand>
        <name>(2E)-4-hydroxy-3-methylbut-2-enyl diphosphate</name>
        <dbReference type="ChEBI" id="CHEBI:128753"/>
    </ligand>
</feature>
<dbReference type="Gene3D" id="2.40.50.140">
    <property type="entry name" value="Nucleic acid-binding proteins"/>
    <property type="match status" value="3"/>
</dbReference>
<feature type="binding site" evidence="6">
    <location>
        <position position="44"/>
    </location>
    <ligand>
        <name>(2E)-4-hydroxy-3-methylbut-2-enyl diphosphate</name>
        <dbReference type="ChEBI" id="CHEBI:128753"/>
    </ligand>
</feature>
<comment type="pathway">
    <text evidence="6">Isoprenoid biosynthesis; dimethylallyl diphosphate biosynthesis; dimethylallyl diphosphate from (2E)-4-hydroxy-3-methylbutenyl diphosphate: step 1/1.</text>
</comment>
<keyword evidence="2 6" id="KW-0479">Metal-binding</keyword>
<dbReference type="PANTHER" id="PTHR30426:SF0">
    <property type="entry name" value="4-HYDROXY-3-METHYLBUT-2-ENYL DIPHOSPHATE REDUCTASE"/>
    <property type="match status" value="1"/>
</dbReference>
<feature type="binding site" evidence="6">
    <location>
        <position position="129"/>
    </location>
    <ligand>
        <name>dimethylallyl diphosphate</name>
        <dbReference type="ChEBI" id="CHEBI:57623"/>
    </ligand>
</feature>
<dbReference type="Proteomes" id="UP000182135">
    <property type="component" value="Unassembled WGS sequence"/>
</dbReference>
<reference evidence="9 10" key="1">
    <citation type="submission" date="2016-10" db="EMBL/GenBank/DDBJ databases">
        <authorList>
            <person name="de Groot N.N."/>
        </authorList>
    </citation>
    <scope>NUCLEOTIDE SEQUENCE [LARGE SCALE GENOMIC DNA]</scope>
    <source>
        <strain evidence="9 10">NLAE-zl-G419</strain>
    </source>
</reference>
<feature type="binding site" evidence="6">
    <location>
        <position position="221"/>
    </location>
    <ligand>
        <name>dimethylallyl diphosphate</name>
        <dbReference type="ChEBI" id="CHEBI:57623"/>
    </ligand>
</feature>
<feature type="binding site" evidence="6">
    <location>
        <position position="44"/>
    </location>
    <ligand>
        <name>isopentenyl diphosphate</name>
        <dbReference type="ChEBI" id="CHEBI:128769"/>
    </ligand>
</feature>
<evidence type="ECO:0000313" key="10">
    <source>
        <dbReference type="Proteomes" id="UP000182135"/>
    </source>
</evidence>
<keyword evidence="1 6" id="KW-0004">4Fe-4S</keyword>
<keyword evidence="4 6" id="KW-0411">Iron-sulfur</keyword>
<protein>
    <recommendedName>
        <fullName evidence="6">4-hydroxy-3-methylbut-2-enyl diphosphate reductase</fullName>
        <shortName evidence="6">HMBPP reductase</shortName>
        <ecNumber evidence="6">1.17.7.4</ecNumber>
    </recommendedName>
</protein>
<dbReference type="STRING" id="1529.SAMN04487885_101191"/>
<comment type="similarity">
    <text evidence="6">Belongs to the IspH family.</text>
</comment>
<dbReference type="CDD" id="cd05688">
    <property type="entry name" value="S1_RPS1_repeat_ec3"/>
    <property type="match status" value="1"/>
</dbReference>
<dbReference type="Pfam" id="PF00575">
    <property type="entry name" value="S1"/>
    <property type="match status" value="3"/>
</dbReference>
<dbReference type="OrthoDB" id="9804077at2"/>
<dbReference type="PROSITE" id="PS50126">
    <property type="entry name" value="S1"/>
    <property type="match status" value="3"/>
</dbReference>
<reference evidence="8 11" key="2">
    <citation type="submission" date="2018-03" db="EMBL/GenBank/DDBJ databases">
        <title>The uncultured portion of the human microbiome is neutrally assembled.</title>
        <authorList>
            <person name="Jeraldo P."/>
            <person name="Boardman L."/>
            <person name="White B.A."/>
            <person name="Nelson H."/>
            <person name="Goldenfeld N."/>
            <person name="Chia N."/>
        </authorList>
    </citation>
    <scope>NUCLEOTIDE SEQUENCE [LARGE SCALE GENOMIC DNA]</scope>
    <source>
        <strain evidence="8">CIM:MAG 903</strain>
    </source>
</reference>
<comment type="catalytic activity">
    <reaction evidence="6">
        <text>isopentenyl diphosphate + 2 oxidized [2Fe-2S]-[ferredoxin] + H2O = (2E)-4-hydroxy-3-methylbut-2-enyl diphosphate + 2 reduced [2Fe-2S]-[ferredoxin] + 2 H(+)</text>
        <dbReference type="Rhea" id="RHEA:24488"/>
        <dbReference type="Rhea" id="RHEA-COMP:10000"/>
        <dbReference type="Rhea" id="RHEA-COMP:10001"/>
        <dbReference type="ChEBI" id="CHEBI:15377"/>
        <dbReference type="ChEBI" id="CHEBI:15378"/>
        <dbReference type="ChEBI" id="CHEBI:33737"/>
        <dbReference type="ChEBI" id="CHEBI:33738"/>
        <dbReference type="ChEBI" id="CHEBI:128753"/>
        <dbReference type="ChEBI" id="CHEBI:128769"/>
        <dbReference type="EC" id="1.17.7.4"/>
    </reaction>
</comment>
<dbReference type="GO" id="GO:0051539">
    <property type="term" value="F:4 iron, 4 sulfur cluster binding"/>
    <property type="evidence" value="ECO:0007669"/>
    <property type="project" value="UniProtKB-UniRule"/>
</dbReference>
<feature type="binding site" evidence="6">
    <location>
        <position position="101"/>
    </location>
    <ligand>
        <name>[4Fe-4S] cluster</name>
        <dbReference type="ChEBI" id="CHEBI:49883"/>
    </ligand>
</feature>
<dbReference type="Gene3D" id="3.40.50.11270">
    <property type="match status" value="1"/>
</dbReference>
<dbReference type="CDD" id="cd13944">
    <property type="entry name" value="lytB_ispH"/>
    <property type="match status" value="1"/>
</dbReference>
<dbReference type="SMART" id="SM00316">
    <property type="entry name" value="S1"/>
    <property type="match status" value="4"/>
</dbReference>
<dbReference type="NCBIfam" id="TIGR00216">
    <property type="entry name" value="ispH_lytB"/>
    <property type="match status" value="1"/>
</dbReference>
<keyword evidence="8" id="KW-0689">Ribosomal protein</keyword>
<dbReference type="EMBL" id="FOOE01000001">
    <property type="protein sequence ID" value="SFF50409.1"/>
    <property type="molecule type" value="Genomic_DNA"/>
</dbReference>
<evidence type="ECO:0000259" key="7">
    <source>
        <dbReference type="PROSITE" id="PS50126"/>
    </source>
</evidence>
<dbReference type="EMBL" id="QAMZ01000036">
    <property type="protein sequence ID" value="PWL53605.1"/>
    <property type="molecule type" value="Genomic_DNA"/>
</dbReference>
<dbReference type="Gene3D" id="3.40.1010.20">
    <property type="entry name" value="4-hydroxy-3-methylbut-2-enyl diphosphate reductase, catalytic domain"/>
    <property type="match status" value="2"/>
</dbReference>
<dbReference type="EC" id="1.17.7.4" evidence="6"/>
<feature type="binding site" evidence="6">
    <location>
        <position position="221"/>
    </location>
    <ligand>
        <name>isopentenyl diphosphate</name>
        <dbReference type="ChEBI" id="CHEBI:128769"/>
    </ligand>
</feature>
<evidence type="ECO:0000256" key="2">
    <source>
        <dbReference type="ARBA" id="ARBA00022723"/>
    </source>
</evidence>
<feature type="binding site" evidence="6">
    <location>
        <position position="79"/>
    </location>
    <ligand>
        <name>isopentenyl diphosphate</name>
        <dbReference type="ChEBI" id="CHEBI:128769"/>
    </ligand>
</feature>
<comment type="catalytic activity">
    <reaction evidence="6">
        <text>dimethylallyl diphosphate + 2 oxidized [2Fe-2S]-[ferredoxin] + H2O = (2E)-4-hydroxy-3-methylbut-2-enyl diphosphate + 2 reduced [2Fe-2S]-[ferredoxin] + 2 H(+)</text>
        <dbReference type="Rhea" id="RHEA:24825"/>
        <dbReference type="Rhea" id="RHEA-COMP:10000"/>
        <dbReference type="Rhea" id="RHEA-COMP:10001"/>
        <dbReference type="ChEBI" id="CHEBI:15377"/>
        <dbReference type="ChEBI" id="CHEBI:15378"/>
        <dbReference type="ChEBI" id="CHEBI:33737"/>
        <dbReference type="ChEBI" id="CHEBI:33738"/>
        <dbReference type="ChEBI" id="CHEBI:57623"/>
        <dbReference type="ChEBI" id="CHEBI:128753"/>
        <dbReference type="EC" id="1.17.7.4"/>
    </reaction>
</comment>
<keyword evidence="3 6" id="KW-0408">Iron</keyword>
<feature type="binding site" evidence="6">
    <location>
        <position position="44"/>
    </location>
    <ligand>
        <name>dimethylallyl diphosphate</name>
        <dbReference type="ChEBI" id="CHEBI:57623"/>
    </ligand>
</feature>
<evidence type="ECO:0000313" key="8">
    <source>
        <dbReference type="EMBL" id="PWL53605.1"/>
    </source>
</evidence>
<gene>
    <name evidence="6" type="primary">ispH</name>
    <name evidence="8" type="ORF">DBY38_07535</name>
    <name evidence="9" type="ORF">SAMN04487885_101191</name>
</gene>
<dbReference type="PRINTS" id="PR00681">
    <property type="entry name" value="RIBOSOMALS1"/>
</dbReference>
<comment type="pathway">
    <text evidence="6">Isoprenoid biosynthesis; isopentenyl diphosphate biosynthesis via DXP pathway; isopentenyl diphosphate from 1-deoxy-D-xylulose 5-phosphate: step 6/6.</text>
</comment>
<feature type="domain" description="S1 motif" evidence="7">
    <location>
        <begin position="305"/>
        <end position="370"/>
    </location>
</feature>
<keyword evidence="10" id="KW-1185">Reference proteome</keyword>
<feature type="binding site" evidence="6">
    <location>
        <position position="267"/>
    </location>
    <ligand>
        <name>dimethylallyl diphosphate</name>
        <dbReference type="ChEBI" id="CHEBI:57623"/>
    </ligand>
</feature>
<feature type="active site" description="Proton donor" evidence="6">
    <location>
        <position position="131"/>
    </location>
</feature>
<evidence type="ECO:0000256" key="3">
    <source>
        <dbReference type="ARBA" id="ARBA00023004"/>
    </source>
</evidence>
<dbReference type="GO" id="GO:0051745">
    <property type="term" value="F:4-hydroxy-3-methylbut-2-enyl diphosphate reductase activity"/>
    <property type="evidence" value="ECO:0007669"/>
    <property type="project" value="UniProtKB-UniRule"/>
</dbReference>
<dbReference type="eggNOG" id="COG0761">
    <property type="taxonomic scope" value="Bacteria"/>
</dbReference>
<evidence type="ECO:0000256" key="1">
    <source>
        <dbReference type="ARBA" id="ARBA00022485"/>
    </source>
</evidence>
<feature type="binding site" evidence="6">
    <location>
        <position position="79"/>
    </location>
    <ligand>
        <name>dimethylallyl diphosphate</name>
        <dbReference type="ChEBI" id="CHEBI:57623"/>
    </ligand>
</feature>
<dbReference type="NCBIfam" id="NF002187">
    <property type="entry name" value="PRK01045.1-1"/>
    <property type="match status" value="1"/>
</dbReference>
<dbReference type="InterPro" id="IPR003029">
    <property type="entry name" value="S1_domain"/>
</dbReference>
<dbReference type="InterPro" id="IPR012340">
    <property type="entry name" value="NA-bd_OB-fold"/>
</dbReference>
<dbReference type="Pfam" id="PF02401">
    <property type="entry name" value="LYTB"/>
    <property type="match status" value="1"/>
</dbReference>
<evidence type="ECO:0000256" key="5">
    <source>
        <dbReference type="ARBA" id="ARBA00025604"/>
    </source>
</evidence>
<dbReference type="CDD" id="cd05687">
    <property type="entry name" value="S1_RPS1_repeat_ec1_hs1"/>
    <property type="match status" value="1"/>
</dbReference>
<feature type="binding site" evidence="6">
    <location>
        <position position="165"/>
    </location>
    <ligand>
        <name>(2E)-4-hydroxy-3-methylbut-2-enyl diphosphate</name>
        <dbReference type="ChEBI" id="CHEBI:128753"/>
    </ligand>
</feature>
<feature type="binding site" evidence="6">
    <location>
        <position position="193"/>
    </location>
    <ligand>
        <name>[4Fe-4S] cluster</name>
        <dbReference type="ChEBI" id="CHEBI:49883"/>
    </ligand>
</feature>
<dbReference type="InterPro" id="IPR035104">
    <property type="entry name" value="Ribosomal_protein_S1-like"/>
</dbReference>
<feature type="binding site" evidence="6">
    <location>
        <position position="223"/>
    </location>
    <ligand>
        <name>isopentenyl diphosphate</name>
        <dbReference type="ChEBI" id="CHEBI:128769"/>
    </ligand>
</feature>
<comment type="function">
    <text evidence="5">Binds mRNA; thus facilitating recognition of the initiation point. It is needed to translate mRNA with a short Shine-Dalgarno (SD) purine-rich sequence.</text>
</comment>
<feature type="binding site" evidence="6">
    <location>
        <position position="129"/>
    </location>
    <ligand>
        <name>(2E)-4-hydroxy-3-methylbut-2-enyl diphosphate</name>
        <dbReference type="ChEBI" id="CHEBI:128753"/>
    </ligand>
</feature>
<dbReference type="CDD" id="cd04465">
    <property type="entry name" value="S1_RPS1_repeat_ec2_hs2"/>
    <property type="match status" value="1"/>
</dbReference>
<accession>A0A1I2J7T0</accession>
<dbReference type="InterPro" id="IPR003451">
    <property type="entry name" value="LytB/IspH"/>
</dbReference>
<dbReference type="GO" id="GO:0005840">
    <property type="term" value="C:ribosome"/>
    <property type="evidence" value="ECO:0007669"/>
    <property type="project" value="UniProtKB-KW"/>
</dbReference>
<dbReference type="HAMAP" id="MF_00191">
    <property type="entry name" value="IspH"/>
    <property type="match status" value="1"/>
</dbReference>
<keyword evidence="6" id="KW-0414">Isoprene biosynthesis</keyword>
<dbReference type="GO" id="GO:0050992">
    <property type="term" value="P:dimethylallyl diphosphate biosynthetic process"/>
    <property type="evidence" value="ECO:0007669"/>
    <property type="project" value="UniProtKB-UniRule"/>
</dbReference>
<evidence type="ECO:0000313" key="11">
    <source>
        <dbReference type="Proteomes" id="UP000246114"/>
    </source>
</evidence>
<feature type="binding site" evidence="6">
    <location>
        <position position="79"/>
    </location>
    <ligand>
        <name>(2E)-4-hydroxy-3-methylbut-2-enyl diphosphate</name>
        <dbReference type="ChEBI" id="CHEBI:128753"/>
    </ligand>
</feature>
<dbReference type="PANTHER" id="PTHR30426">
    <property type="entry name" value="4-HYDROXY-3-METHYLBUT-2-ENYL DIPHOSPHATE REDUCTASE"/>
    <property type="match status" value="1"/>
</dbReference>
<sequence>MDKQVILASNAGFCFGVKRAVDEALEVKRQHPGITVYTLGPLIHNSHAVNFLKDKNIEPMELGNIEHLKPNDFIIIRSHGIPKDIYEYLKEKKLNIIDATCPFVTKIQKKAEEYYKKGYKIIIVGDGNHPEVIGINGWCNNSSIFYKNGEFSEELPNKVCVLSQTTEKQENFEKAIQYVSKHCKEFVAFNTICSATNERQTSATELSSKVDAMIVLGGKNSSNTTKLYEICLNNCSNTIHVESAQDIPESFLNGENFKKIGITAGASTPDWIIKEAINKMNNENVMDMNDVMNYMDENERKIYVGQKIKGIIVSMNNDGIYVNINYKVEGIIPTTEISIEEVNSFKMGDEIEAKVIQRVNENGNVVLSRIEVEKEVSLSELKAHFENKENINVTIKEEIKGGLITTYKGINLFLPASLVDLYHVDKLSDYIGKELEVSIIEFVEGKRENKMVVSRKAILVKEKEEIEAKAWENFELGETYEGTVKRIANFGAFVEVNGVDGLLHLSEMSWGKIDNPKSILKINEKIKVKIIALDKENKKLSLSVKALLENPWNDICDKYPEGNIALGKVVRFASFGAFIELEPGVDGLVHLSEISHKRIEKADEMLSIGENVKVKILKVDKENKKISLSIKATE</sequence>
<feature type="binding site" evidence="6">
    <location>
        <position position="222"/>
    </location>
    <ligand>
        <name>(2E)-4-hydroxy-3-methylbut-2-enyl diphosphate</name>
        <dbReference type="ChEBI" id="CHEBI:128753"/>
    </ligand>
</feature>
<evidence type="ECO:0000256" key="4">
    <source>
        <dbReference type="ARBA" id="ARBA00023014"/>
    </source>
</evidence>
<feature type="domain" description="S1 motif" evidence="7">
    <location>
        <begin position="562"/>
        <end position="631"/>
    </location>
</feature>